<dbReference type="PROSITE" id="PS51257">
    <property type="entry name" value="PROKAR_LIPOPROTEIN"/>
    <property type="match status" value="1"/>
</dbReference>
<gene>
    <name evidence="2" type="ORF">EIY72_12135</name>
</gene>
<dbReference type="RefSeq" id="WP_132680133.1">
    <property type="nucleotide sequence ID" value="NZ_LT629803.1"/>
</dbReference>
<accession>A0A1H2NJK0</accession>
<dbReference type="EMBL" id="RRZK01000012">
    <property type="protein sequence ID" value="TDB63855.1"/>
    <property type="molecule type" value="Genomic_DNA"/>
</dbReference>
<dbReference type="STRING" id="95300.SAMN05216558_2382"/>
<keyword evidence="1" id="KW-0732">Signal</keyword>
<dbReference type="Proteomes" id="UP000295254">
    <property type="component" value="Unassembled WGS sequence"/>
</dbReference>
<comment type="caution">
    <text evidence="2">The sequence shown here is derived from an EMBL/GenBank/DDBJ whole genome shotgun (WGS) entry which is preliminary data.</text>
</comment>
<evidence type="ECO:0000313" key="2">
    <source>
        <dbReference type="EMBL" id="TDB63855.1"/>
    </source>
</evidence>
<dbReference type="AlphaFoldDB" id="A0A1H2NJK0"/>
<reference evidence="3" key="1">
    <citation type="journal article" date="2019" name="bioRxiv">
        <title>Bacterially produced spermidine induces plant systemic susceptibility to pathogens.</title>
        <authorList>
            <person name="Melnyk R.A."/>
            <person name="Beskrovnaya P.A."/>
            <person name="Liu Z."/>
            <person name="Song Y."/>
            <person name="Haney C.H."/>
        </authorList>
    </citation>
    <scope>NUCLEOTIDE SEQUENCE [LARGE SCALE GENOMIC DNA]</scope>
    <source>
        <strain evidence="3">Dha-51</strain>
    </source>
</reference>
<sequence>MHIAVRAAGFGLMTMFVSCGVGANSVVTPASAAPVCATQCLYLPAPTVSNNQWKLPMLAPVNQQEQ</sequence>
<organism evidence="2 3">
    <name type="scientific">Pseudomonas vancouverensis</name>
    <dbReference type="NCBI Taxonomy" id="95300"/>
    <lineage>
        <taxon>Bacteria</taxon>
        <taxon>Pseudomonadati</taxon>
        <taxon>Pseudomonadota</taxon>
        <taxon>Gammaproteobacteria</taxon>
        <taxon>Pseudomonadales</taxon>
        <taxon>Pseudomonadaceae</taxon>
        <taxon>Pseudomonas</taxon>
    </lineage>
</organism>
<evidence type="ECO:0000313" key="3">
    <source>
        <dbReference type="Proteomes" id="UP000295254"/>
    </source>
</evidence>
<proteinExistence type="predicted"/>
<keyword evidence="3" id="KW-1185">Reference proteome</keyword>
<dbReference type="OrthoDB" id="9777345at2"/>
<feature type="chain" id="PRO_5044371994" description="Lipoprotein" evidence="1">
    <location>
        <begin position="24"/>
        <end position="66"/>
    </location>
</feature>
<evidence type="ECO:0000256" key="1">
    <source>
        <dbReference type="SAM" id="SignalP"/>
    </source>
</evidence>
<protein>
    <recommendedName>
        <fullName evidence="4">Lipoprotein</fullName>
    </recommendedName>
</protein>
<name>A0A1H2NJK0_PSEVA</name>
<evidence type="ECO:0008006" key="4">
    <source>
        <dbReference type="Google" id="ProtNLM"/>
    </source>
</evidence>
<feature type="signal peptide" evidence="1">
    <location>
        <begin position="1"/>
        <end position="23"/>
    </location>
</feature>